<accession>A0A818WDR9</accession>
<name>A0A818WDR9_9BILA</name>
<comment type="caution">
    <text evidence="1">The sequence shown here is derived from an EMBL/GenBank/DDBJ whole genome shotgun (WGS) entry which is preliminary data.</text>
</comment>
<proteinExistence type="predicted"/>
<evidence type="ECO:0000313" key="2">
    <source>
        <dbReference type="Proteomes" id="UP000663836"/>
    </source>
</evidence>
<evidence type="ECO:0000313" key="1">
    <source>
        <dbReference type="EMBL" id="CAF3724091.1"/>
    </source>
</evidence>
<sequence>MMNVIVPYLIRAYRVPDALTIIKQFSQQFETCLYQWHVVLLSYLNIYRARKVSNAAVPPLMLGKQLSR</sequence>
<organism evidence="1 2">
    <name type="scientific">Rotaria sordida</name>
    <dbReference type="NCBI Taxonomy" id="392033"/>
    <lineage>
        <taxon>Eukaryota</taxon>
        <taxon>Metazoa</taxon>
        <taxon>Spiralia</taxon>
        <taxon>Gnathifera</taxon>
        <taxon>Rotifera</taxon>
        <taxon>Eurotatoria</taxon>
        <taxon>Bdelloidea</taxon>
        <taxon>Philodinida</taxon>
        <taxon>Philodinidae</taxon>
        <taxon>Rotaria</taxon>
    </lineage>
</organism>
<dbReference type="Proteomes" id="UP000663836">
    <property type="component" value="Unassembled WGS sequence"/>
</dbReference>
<gene>
    <name evidence="1" type="ORF">JBS370_LOCUS10983</name>
</gene>
<dbReference type="AlphaFoldDB" id="A0A818WDR9"/>
<reference evidence="1" key="1">
    <citation type="submission" date="2021-02" db="EMBL/GenBank/DDBJ databases">
        <authorList>
            <person name="Nowell W R."/>
        </authorList>
    </citation>
    <scope>NUCLEOTIDE SEQUENCE</scope>
</reference>
<protein>
    <submittedName>
        <fullName evidence="1">Uncharacterized protein</fullName>
    </submittedName>
</protein>
<dbReference type="EMBL" id="CAJOBD010000826">
    <property type="protein sequence ID" value="CAF3724091.1"/>
    <property type="molecule type" value="Genomic_DNA"/>
</dbReference>